<name>A0ACB8B002_9AGAM</name>
<reference evidence="1" key="1">
    <citation type="journal article" date="2021" name="New Phytol.">
        <title>Evolutionary innovations through gain and loss of genes in the ectomycorrhizal Boletales.</title>
        <authorList>
            <person name="Wu G."/>
            <person name="Miyauchi S."/>
            <person name="Morin E."/>
            <person name="Kuo A."/>
            <person name="Drula E."/>
            <person name="Varga T."/>
            <person name="Kohler A."/>
            <person name="Feng B."/>
            <person name="Cao Y."/>
            <person name="Lipzen A."/>
            <person name="Daum C."/>
            <person name="Hundley H."/>
            <person name="Pangilinan J."/>
            <person name="Johnson J."/>
            <person name="Barry K."/>
            <person name="LaButti K."/>
            <person name="Ng V."/>
            <person name="Ahrendt S."/>
            <person name="Min B."/>
            <person name="Choi I.G."/>
            <person name="Park H."/>
            <person name="Plett J.M."/>
            <person name="Magnuson J."/>
            <person name="Spatafora J.W."/>
            <person name="Nagy L.G."/>
            <person name="Henrissat B."/>
            <person name="Grigoriev I.V."/>
            <person name="Yang Z.L."/>
            <person name="Xu J."/>
            <person name="Martin F.M."/>
        </authorList>
    </citation>
    <scope>NUCLEOTIDE SEQUENCE</scope>
    <source>
        <strain evidence="1">KUC20120723A-06</strain>
    </source>
</reference>
<sequence length="471" mass="51738">MTGGGKRKKPSENEINLEALEEQRNAKKRGPTDKQAVDNPRRSTREGRGQGGTIARMKAFEDIQTQPRKSKPTVAQTARDAEPVNPMAPPVKSKKTRRDPTVAPADATFDDLPRPALHHAEPDSRFGFRSQPPPPRPRNSVTSQPPPFAHTDRASGTPVNAHPRSFGTLLPPHRSGVRSNPIPQSPPPRTHKEPSSGTWYKSPLLPARPPQSTSRDDIVEASDDDTDTEIYSRPVRKQVRRRTEEDDAEEEACAEEGAGAEGACEEEEAGVEEEVDAEGGVNVANDEYRQGEEATVSLGEEDTRGQSPLGGWTTHAISEDERFADNLDNNHDDGWRASDEGNNTRAAGRERTNKRGPINIDPPSPYSHLPVRSKKSRKGSGRTFSGDRSKRSKGKERQERSSSSDEAEQRDVLSDHHRKNGVPRAPNPATLNDFRTQQMKLSPEASGQSEDDGQENRSGQPKSKGALSILM</sequence>
<dbReference type="Proteomes" id="UP000790709">
    <property type="component" value="Unassembled WGS sequence"/>
</dbReference>
<organism evidence="1 2">
    <name type="scientific">Leucogyrophana mollusca</name>
    <dbReference type="NCBI Taxonomy" id="85980"/>
    <lineage>
        <taxon>Eukaryota</taxon>
        <taxon>Fungi</taxon>
        <taxon>Dikarya</taxon>
        <taxon>Basidiomycota</taxon>
        <taxon>Agaricomycotina</taxon>
        <taxon>Agaricomycetes</taxon>
        <taxon>Agaricomycetidae</taxon>
        <taxon>Boletales</taxon>
        <taxon>Boletales incertae sedis</taxon>
        <taxon>Leucogyrophana</taxon>
    </lineage>
</organism>
<comment type="caution">
    <text evidence="1">The sequence shown here is derived from an EMBL/GenBank/DDBJ whole genome shotgun (WGS) entry which is preliminary data.</text>
</comment>
<keyword evidence="2" id="KW-1185">Reference proteome</keyword>
<dbReference type="EMBL" id="MU266768">
    <property type="protein sequence ID" value="KAH7918559.1"/>
    <property type="molecule type" value="Genomic_DNA"/>
</dbReference>
<accession>A0ACB8B002</accession>
<gene>
    <name evidence="1" type="ORF">BV22DRAFT_1134495</name>
</gene>
<evidence type="ECO:0000313" key="2">
    <source>
        <dbReference type="Proteomes" id="UP000790709"/>
    </source>
</evidence>
<protein>
    <submittedName>
        <fullName evidence="1">Uncharacterized protein</fullName>
    </submittedName>
</protein>
<evidence type="ECO:0000313" key="1">
    <source>
        <dbReference type="EMBL" id="KAH7918559.1"/>
    </source>
</evidence>
<proteinExistence type="predicted"/>